<dbReference type="OrthoDB" id="933657at2"/>
<sequence length="228" mass="26127">MKRFFKIVGILLLLILVAIIGLKIAFNEDVPVGTKGEKAVALADKLLEALHAEQIKNADSITWTFRGVNEYNWQPQNNIVSVKWEDTRVVLDLNFPQESTVFYKGNIVDSGDKQEYLDYALSNFNNDSFWLIAPYKVKDAGTELEFISENELLVRYTTGGTTPGDVYVWKLDENYLPESFKMWVQIIPLDGVKANWKGWYETTAGFMLPEKREVYGLEIPLTDVRVYP</sequence>
<gene>
    <name evidence="1" type="ORF">BST97_14295</name>
</gene>
<accession>A0A1W6MN77</accession>
<dbReference type="Proteomes" id="UP000193431">
    <property type="component" value="Chromosome"/>
</dbReference>
<keyword evidence="2" id="KW-1185">Reference proteome</keyword>
<name>A0A1W6MN77_9FLAO</name>
<proteinExistence type="predicted"/>
<dbReference type="AlphaFoldDB" id="A0A1W6MN77"/>
<evidence type="ECO:0000313" key="1">
    <source>
        <dbReference type="EMBL" id="ARN79064.1"/>
    </source>
</evidence>
<dbReference type="EMBL" id="CP019344">
    <property type="protein sequence ID" value="ARN79064.1"/>
    <property type="molecule type" value="Genomic_DNA"/>
</dbReference>
<dbReference type="STRING" id="331648.BST97_14295"/>
<protein>
    <submittedName>
        <fullName evidence="1">Uncharacterized protein</fullName>
    </submittedName>
</protein>
<dbReference type="RefSeq" id="WP_085767869.1">
    <property type="nucleotide sequence ID" value="NZ_CP019344.1"/>
</dbReference>
<evidence type="ECO:0000313" key="2">
    <source>
        <dbReference type="Proteomes" id="UP000193431"/>
    </source>
</evidence>
<organism evidence="1 2">
    <name type="scientific">Nonlabens spongiae</name>
    <dbReference type="NCBI Taxonomy" id="331648"/>
    <lineage>
        <taxon>Bacteria</taxon>
        <taxon>Pseudomonadati</taxon>
        <taxon>Bacteroidota</taxon>
        <taxon>Flavobacteriia</taxon>
        <taxon>Flavobacteriales</taxon>
        <taxon>Flavobacteriaceae</taxon>
        <taxon>Nonlabens</taxon>
    </lineage>
</organism>
<reference evidence="1 2" key="1">
    <citation type="submission" date="2016-11" db="EMBL/GenBank/DDBJ databases">
        <title>Trade-off between light-utilization and light-protection in marine flavobacteria.</title>
        <authorList>
            <person name="Kumagai Y."/>
        </authorList>
    </citation>
    <scope>NUCLEOTIDE SEQUENCE [LARGE SCALE GENOMIC DNA]</scope>
    <source>
        <strain evidence="1 2">JCM 13191</strain>
    </source>
</reference>